<feature type="compositionally biased region" description="Low complexity" evidence="2">
    <location>
        <begin position="655"/>
        <end position="667"/>
    </location>
</feature>
<feature type="domain" description="ZAD" evidence="3">
    <location>
        <begin position="100"/>
        <end position="168"/>
    </location>
</feature>
<dbReference type="GO" id="GO:0008270">
    <property type="term" value="F:zinc ion binding"/>
    <property type="evidence" value="ECO:0007669"/>
    <property type="project" value="UniProtKB-UniRule"/>
</dbReference>
<gene>
    <name evidence="4" type="ORF">SFRICE_003733</name>
</gene>
<keyword evidence="1" id="KW-0479">Metal-binding</keyword>
<feature type="compositionally biased region" description="Polar residues" evidence="2">
    <location>
        <begin position="641"/>
        <end position="650"/>
    </location>
</feature>
<feature type="region of interest" description="Disordered" evidence="2">
    <location>
        <begin position="468"/>
        <end position="491"/>
    </location>
</feature>
<dbReference type="SUPFAM" id="SSF57716">
    <property type="entry name" value="Glucocorticoid receptor-like (DNA-binding domain)"/>
    <property type="match status" value="1"/>
</dbReference>
<keyword evidence="1" id="KW-0863">Zinc-finger</keyword>
<evidence type="ECO:0000256" key="2">
    <source>
        <dbReference type="SAM" id="MobiDB-lite"/>
    </source>
</evidence>
<dbReference type="EMBL" id="ODYU01007669">
    <property type="protein sequence ID" value="SOQ50653.1"/>
    <property type="molecule type" value="Genomic_DNA"/>
</dbReference>
<feature type="compositionally biased region" description="Basic residues" evidence="2">
    <location>
        <begin position="205"/>
        <end position="215"/>
    </location>
</feature>
<dbReference type="AlphaFoldDB" id="A0A2H1WC65"/>
<name>A0A2H1WC65_SPOFR</name>
<evidence type="ECO:0000259" key="3">
    <source>
        <dbReference type="PROSITE" id="PS51915"/>
    </source>
</evidence>
<protein>
    <submittedName>
        <fullName evidence="4">SFRICE_003733</fullName>
    </submittedName>
</protein>
<evidence type="ECO:0000313" key="4">
    <source>
        <dbReference type="EMBL" id="SOQ50653.1"/>
    </source>
</evidence>
<dbReference type="Pfam" id="PF07776">
    <property type="entry name" value="zf-AD"/>
    <property type="match status" value="1"/>
</dbReference>
<sequence length="903" mass="101637">MFGRPPSAKCGCPTCESRIFGKEKEVNHHRHLDAKTPQKERQIDSLSLLRCGSASRQAPAAVGVRGDRSSFHRLGQGPKSCTTRWIAEIMDDKVDPNLFVTCRLCLEDLGQYQIVPKVQQQIKYCFNIDVDPFDGLPQLICVKCKGILNKFFEIKTLFSEKQADLRNRVTRKELSSEPYILQHQQDTVSSSQQASDDTVLQDTLKKKHSKKKRVLKSSSDDNEFESSHTTLKKKKRKSSKKSGSKSGASWESRYKKSMSCHLCTTAWPNKKAYTNHMRSHSHLVEKYKNILKRQCKINLVKIDGKPNLTGLANMVVHNTNKIVARGDSYFCTIYSKRGSSCSTAEQVVQQKNGNGGSSSDDEDNVIKPTRRKKRFVSRSSNETVVIASNSNKILSDLEEDSVTQFNNDDTPLIVDNSQCINIDDSSDSELPNELSEKTQKVKQPIVAQESDYQTIQNMISACVSSYNSKKNESSETDSHKKKKKGQKKDSASFISQLNHKVLSIGRKIVTNKLLFNCTGLLRYLEYKDLDIVWLRNPAPTNYIRIAMTKSDAHANDKESMWKNTHKTIILPESLPAAAAIYIDNKPNNSDSKKILNAHPVANPKQLPRKLPTPESRALLSRTFDEPAFCMPIIASTTSLAEVSTDQQNQEANDKSSASSGATVATTTSVPRIKVKPVSELMSQETLDSLRQKQNMPAADSNMLTNPIDTVWAQNKPTNVFVSNVLVQPRVDSPTMQVIQMPILTLDSTNSVPANEDDSQDYVILDTADLPNTKTKSPMSYLKSLLQIHNIVLLSTNEEVTKDFISLIKFKALFKQNKTTPILLCLSLYCFKNTFSIQVRDRYQLTIDMFQMSANWQWEILQVFCGEVTVKALESARKHGQEVYDYTNHFYCLLKSINYSKAGV</sequence>
<feature type="binding site" evidence="1">
    <location>
        <position position="105"/>
    </location>
    <ligand>
        <name>Zn(2+)</name>
        <dbReference type="ChEBI" id="CHEBI:29105"/>
    </ligand>
</feature>
<evidence type="ECO:0000256" key="1">
    <source>
        <dbReference type="PROSITE-ProRule" id="PRU01263"/>
    </source>
</evidence>
<reference evidence="4" key="1">
    <citation type="submission" date="2016-07" db="EMBL/GenBank/DDBJ databases">
        <authorList>
            <person name="Bretaudeau A."/>
        </authorList>
    </citation>
    <scope>NUCLEOTIDE SEQUENCE</scope>
    <source>
        <strain evidence="4">Rice</strain>
        <tissue evidence="4">Whole body</tissue>
    </source>
</reference>
<dbReference type="PROSITE" id="PS00028">
    <property type="entry name" value="ZINC_FINGER_C2H2_1"/>
    <property type="match status" value="1"/>
</dbReference>
<proteinExistence type="predicted"/>
<feature type="compositionally biased region" description="Polar residues" evidence="2">
    <location>
        <begin position="185"/>
        <end position="201"/>
    </location>
</feature>
<keyword evidence="1" id="KW-0862">Zinc</keyword>
<organism evidence="4">
    <name type="scientific">Spodoptera frugiperda</name>
    <name type="common">Fall armyworm</name>
    <dbReference type="NCBI Taxonomy" id="7108"/>
    <lineage>
        <taxon>Eukaryota</taxon>
        <taxon>Metazoa</taxon>
        <taxon>Ecdysozoa</taxon>
        <taxon>Arthropoda</taxon>
        <taxon>Hexapoda</taxon>
        <taxon>Insecta</taxon>
        <taxon>Pterygota</taxon>
        <taxon>Neoptera</taxon>
        <taxon>Endopterygota</taxon>
        <taxon>Lepidoptera</taxon>
        <taxon>Glossata</taxon>
        <taxon>Ditrysia</taxon>
        <taxon>Noctuoidea</taxon>
        <taxon>Noctuidae</taxon>
        <taxon>Amphipyrinae</taxon>
        <taxon>Spodoptera</taxon>
    </lineage>
</organism>
<dbReference type="GO" id="GO:0005634">
    <property type="term" value="C:nucleus"/>
    <property type="evidence" value="ECO:0007669"/>
    <property type="project" value="InterPro"/>
</dbReference>
<feature type="compositionally biased region" description="Basic and acidic residues" evidence="2">
    <location>
        <begin position="469"/>
        <end position="478"/>
    </location>
</feature>
<dbReference type="PROSITE" id="PS51915">
    <property type="entry name" value="ZAD"/>
    <property type="match status" value="1"/>
</dbReference>
<feature type="compositionally biased region" description="Basic residues" evidence="2">
    <location>
        <begin position="230"/>
        <end position="243"/>
    </location>
</feature>
<dbReference type="SMART" id="SM00868">
    <property type="entry name" value="zf-AD"/>
    <property type="match status" value="1"/>
</dbReference>
<feature type="region of interest" description="Disordered" evidence="2">
    <location>
        <begin position="345"/>
        <end position="380"/>
    </location>
</feature>
<feature type="binding site" evidence="1">
    <location>
        <position position="141"/>
    </location>
    <ligand>
        <name>Zn(2+)</name>
        <dbReference type="ChEBI" id="CHEBI:29105"/>
    </ligand>
</feature>
<feature type="binding site" evidence="1">
    <location>
        <position position="144"/>
    </location>
    <ligand>
        <name>Zn(2+)</name>
        <dbReference type="ChEBI" id="CHEBI:29105"/>
    </ligand>
</feature>
<dbReference type="InterPro" id="IPR013087">
    <property type="entry name" value="Znf_C2H2_type"/>
</dbReference>
<feature type="binding site" evidence="1">
    <location>
        <position position="102"/>
    </location>
    <ligand>
        <name>Zn(2+)</name>
        <dbReference type="ChEBI" id="CHEBI:29105"/>
    </ligand>
</feature>
<feature type="region of interest" description="Disordered" evidence="2">
    <location>
        <begin position="185"/>
        <end position="250"/>
    </location>
</feature>
<accession>A0A2H1WC65</accession>
<feature type="region of interest" description="Disordered" evidence="2">
    <location>
        <begin position="641"/>
        <end position="667"/>
    </location>
</feature>
<dbReference type="InterPro" id="IPR012934">
    <property type="entry name" value="Znf_AD"/>
</dbReference>